<organism evidence="5 6">
    <name type="scientific">Paraphoma chrysanthemicola</name>
    <dbReference type="NCBI Taxonomy" id="798071"/>
    <lineage>
        <taxon>Eukaryota</taxon>
        <taxon>Fungi</taxon>
        <taxon>Dikarya</taxon>
        <taxon>Ascomycota</taxon>
        <taxon>Pezizomycotina</taxon>
        <taxon>Dothideomycetes</taxon>
        <taxon>Pleosporomycetidae</taxon>
        <taxon>Pleosporales</taxon>
        <taxon>Pleosporineae</taxon>
        <taxon>Phaeosphaeriaceae</taxon>
        <taxon>Paraphoma</taxon>
    </lineage>
</organism>
<dbReference type="AlphaFoldDB" id="A0A8K0RFZ5"/>
<evidence type="ECO:0000256" key="3">
    <source>
        <dbReference type="ARBA" id="ARBA00022723"/>
    </source>
</evidence>
<proteinExistence type="inferred from homology"/>
<evidence type="ECO:0000256" key="4">
    <source>
        <dbReference type="ARBA" id="ARBA00022833"/>
    </source>
</evidence>
<gene>
    <name evidence="5" type="ORF">FB567DRAFT_173082</name>
</gene>
<dbReference type="PANTHER" id="PTHR43175:SF3">
    <property type="entry name" value="CARBON DISULFIDE HYDROLASE"/>
    <property type="match status" value="1"/>
</dbReference>
<evidence type="ECO:0000256" key="2">
    <source>
        <dbReference type="ARBA" id="ARBA00006217"/>
    </source>
</evidence>
<dbReference type="GO" id="GO:0004089">
    <property type="term" value="F:carbonate dehydratase activity"/>
    <property type="evidence" value="ECO:0007669"/>
    <property type="project" value="InterPro"/>
</dbReference>
<name>A0A8K0RFZ5_9PLEO</name>
<reference evidence="5" key="1">
    <citation type="journal article" date="2021" name="Nat. Commun.">
        <title>Genetic determinants of endophytism in the Arabidopsis root mycobiome.</title>
        <authorList>
            <person name="Mesny F."/>
            <person name="Miyauchi S."/>
            <person name="Thiergart T."/>
            <person name="Pickel B."/>
            <person name="Atanasova L."/>
            <person name="Karlsson M."/>
            <person name="Huettel B."/>
            <person name="Barry K.W."/>
            <person name="Haridas S."/>
            <person name="Chen C."/>
            <person name="Bauer D."/>
            <person name="Andreopoulos W."/>
            <person name="Pangilinan J."/>
            <person name="LaButti K."/>
            <person name="Riley R."/>
            <person name="Lipzen A."/>
            <person name="Clum A."/>
            <person name="Drula E."/>
            <person name="Henrissat B."/>
            <person name="Kohler A."/>
            <person name="Grigoriev I.V."/>
            <person name="Martin F.M."/>
            <person name="Hacquard S."/>
        </authorList>
    </citation>
    <scope>NUCLEOTIDE SEQUENCE</scope>
    <source>
        <strain evidence="5">MPI-SDFR-AT-0120</strain>
    </source>
</reference>
<sequence length="140" mass="15426">MESTRVIEVSCNETDPRIDPARYFNLSTTTTQVVKTAGGRAGSAINNIYYADQASRLGMIVVLQHTGCPSNTGDLDTAVRADIQALKDSPYVRNDIPIIGYMLDTGTSQLREVSIVRNAPDAEARRRVLSQMDDFGPFWN</sequence>
<protein>
    <recommendedName>
        <fullName evidence="7">Carbonic anhydrase</fullName>
    </recommendedName>
</protein>
<evidence type="ECO:0008006" key="7">
    <source>
        <dbReference type="Google" id="ProtNLM"/>
    </source>
</evidence>
<dbReference type="PANTHER" id="PTHR43175">
    <property type="entry name" value="CARBONIC ANHYDRASE"/>
    <property type="match status" value="1"/>
</dbReference>
<dbReference type="Gene3D" id="3.40.1050.10">
    <property type="entry name" value="Carbonic anhydrase"/>
    <property type="match status" value="1"/>
</dbReference>
<dbReference type="SUPFAM" id="SSF53056">
    <property type="entry name" value="beta-carbonic anhydrase, cab"/>
    <property type="match status" value="1"/>
</dbReference>
<comment type="cofactor">
    <cofactor evidence="1">
        <name>Zn(2+)</name>
        <dbReference type="ChEBI" id="CHEBI:29105"/>
    </cofactor>
</comment>
<accession>A0A8K0RFZ5</accession>
<comment type="similarity">
    <text evidence="2">Belongs to the beta-class carbonic anhydrase family.</text>
</comment>
<keyword evidence="3" id="KW-0479">Metal-binding</keyword>
<dbReference type="InterPro" id="IPR036874">
    <property type="entry name" value="Carbonic_anhydrase_sf"/>
</dbReference>
<dbReference type="EMBL" id="JAGMVJ010000002">
    <property type="protein sequence ID" value="KAH7093344.1"/>
    <property type="molecule type" value="Genomic_DNA"/>
</dbReference>
<keyword evidence="6" id="KW-1185">Reference proteome</keyword>
<dbReference type="InterPro" id="IPR001765">
    <property type="entry name" value="Carbonic_anhydrase"/>
</dbReference>
<dbReference type="GO" id="GO:0008270">
    <property type="term" value="F:zinc ion binding"/>
    <property type="evidence" value="ECO:0007669"/>
    <property type="project" value="InterPro"/>
</dbReference>
<keyword evidence="4" id="KW-0862">Zinc</keyword>
<evidence type="ECO:0000313" key="6">
    <source>
        <dbReference type="Proteomes" id="UP000813461"/>
    </source>
</evidence>
<evidence type="ECO:0000256" key="1">
    <source>
        <dbReference type="ARBA" id="ARBA00001947"/>
    </source>
</evidence>
<comment type="caution">
    <text evidence="5">The sequence shown here is derived from an EMBL/GenBank/DDBJ whole genome shotgun (WGS) entry which is preliminary data.</text>
</comment>
<dbReference type="Proteomes" id="UP000813461">
    <property type="component" value="Unassembled WGS sequence"/>
</dbReference>
<dbReference type="OrthoDB" id="10248475at2759"/>
<evidence type="ECO:0000313" key="5">
    <source>
        <dbReference type="EMBL" id="KAH7093344.1"/>
    </source>
</evidence>